<gene>
    <name evidence="1" type="primary">flk_2</name>
    <name evidence="1" type="ORF">NCTC204_04046</name>
</gene>
<name>A0A378ALN9_KLEPN</name>
<organism evidence="1 2">
    <name type="scientific">Klebsiella pneumoniae</name>
    <dbReference type="NCBI Taxonomy" id="573"/>
    <lineage>
        <taxon>Bacteria</taxon>
        <taxon>Pseudomonadati</taxon>
        <taxon>Pseudomonadota</taxon>
        <taxon>Gammaproteobacteria</taxon>
        <taxon>Enterobacterales</taxon>
        <taxon>Enterobacteriaceae</taxon>
        <taxon>Klebsiella/Raoultella group</taxon>
        <taxon>Klebsiella</taxon>
        <taxon>Klebsiella pneumoniae complex</taxon>
    </lineage>
</organism>
<keyword evidence="1" id="KW-0966">Cell projection</keyword>
<evidence type="ECO:0000313" key="1">
    <source>
        <dbReference type="EMBL" id="STV10943.1"/>
    </source>
</evidence>
<sequence>MTKLAAATGEPSKLIWQSMLELCGVKSGELIPATHFLPLSYWLQARQTLSAQSAPTLTSLQGALKQPLEAAEWQTIVDFARRSWQVTPRTTLSPAQIWRC</sequence>
<dbReference type="EMBL" id="UGMD01000002">
    <property type="protein sequence ID" value="STV10943.1"/>
    <property type="molecule type" value="Genomic_DNA"/>
</dbReference>
<reference evidence="1 2" key="1">
    <citation type="submission" date="2018-06" db="EMBL/GenBank/DDBJ databases">
        <authorList>
            <consortium name="Pathogen Informatics"/>
            <person name="Doyle S."/>
        </authorList>
    </citation>
    <scope>NUCLEOTIDE SEQUENCE [LARGE SCALE GENOMIC DNA]</scope>
    <source>
        <strain evidence="1 2">NCTC204</strain>
    </source>
</reference>
<accession>A0A378ALN9</accession>
<proteinExistence type="predicted"/>
<keyword evidence="1" id="KW-0282">Flagellum</keyword>
<dbReference type="Proteomes" id="UP000255192">
    <property type="component" value="Unassembled WGS sequence"/>
</dbReference>
<evidence type="ECO:0000313" key="2">
    <source>
        <dbReference type="Proteomes" id="UP000255192"/>
    </source>
</evidence>
<protein>
    <submittedName>
        <fullName evidence="1">Flagella biosynthesis regulator</fullName>
    </submittedName>
</protein>
<dbReference type="AlphaFoldDB" id="A0A378ALN9"/>
<keyword evidence="1" id="KW-0969">Cilium</keyword>